<gene>
    <name evidence="2" type="ORF">QWZ15_16185</name>
</gene>
<reference evidence="3" key="1">
    <citation type="journal article" date="2019" name="Int. J. Syst. Evol. Microbiol.">
        <title>The Global Catalogue of Microorganisms (GCM) 10K type strain sequencing project: providing services to taxonomists for standard genome sequencing and annotation.</title>
        <authorList>
            <consortium name="The Broad Institute Genomics Platform"/>
            <consortium name="The Broad Institute Genome Sequencing Center for Infectious Disease"/>
            <person name="Wu L."/>
            <person name="Ma J."/>
        </authorList>
    </citation>
    <scope>NUCLEOTIDE SEQUENCE [LARGE SCALE GENOMIC DNA]</scope>
    <source>
        <strain evidence="3">CECT 7706</strain>
    </source>
</reference>
<organism evidence="2 3">
    <name type="scientific">Cyclobacterium jeungdonense</name>
    <dbReference type="NCBI Taxonomy" id="708087"/>
    <lineage>
        <taxon>Bacteria</taxon>
        <taxon>Pseudomonadati</taxon>
        <taxon>Bacteroidota</taxon>
        <taxon>Cytophagia</taxon>
        <taxon>Cytophagales</taxon>
        <taxon>Cyclobacteriaceae</taxon>
        <taxon>Cyclobacterium</taxon>
    </lineage>
</organism>
<dbReference type="PROSITE" id="PS51257">
    <property type="entry name" value="PROKAR_LIPOPROTEIN"/>
    <property type="match status" value="1"/>
</dbReference>
<dbReference type="EMBL" id="JAUFQS010000026">
    <property type="protein sequence ID" value="MDN3689374.1"/>
    <property type="molecule type" value="Genomic_DNA"/>
</dbReference>
<dbReference type="Proteomes" id="UP001236663">
    <property type="component" value="Unassembled WGS sequence"/>
</dbReference>
<sequence>MVFPTKPVIGILFFSLSVLSCNLEQGEENLQEAEFTQNCSEFSYPDTLFFISETPEKLIEPVGVSGSGVFSAHPEGLAIDPETGVINVNASETGLKYEVSFTQEETQCQFFLTIAGINYLDGIFVVDRGEGFIQPVFNGEQSALPPCDEDDDNDDDDLDEDDEDDDDDDDEECEFDEESPGGERLADQGLIIENATGTIDLQQTLQNNFFGAQPENGVQKDVTLYYRLNDGSMRALNSIGLKFFYYESMEDVPQTLIDEIQAKQDQILSTKPSSGNLRLNFDRPRSRRPRPPYLVVVSRFSR</sequence>
<keyword evidence="3" id="KW-1185">Reference proteome</keyword>
<feature type="region of interest" description="Disordered" evidence="1">
    <location>
        <begin position="138"/>
        <end position="183"/>
    </location>
</feature>
<feature type="compositionally biased region" description="Acidic residues" evidence="1">
    <location>
        <begin position="147"/>
        <end position="180"/>
    </location>
</feature>
<evidence type="ECO:0000256" key="1">
    <source>
        <dbReference type="SAM" id="MobiDB-lite"/>
    </source>
</evidence>
<protein>
    <submittedName>
        <fullName evidence="2">Uncharacterized protein</fullName>
    </submittedName>
</protein>
<evidence type="ECO:0000313" key="3">
    <source>
        <dbReference type="Proteomes" id="UP001236663"/>
    </source>
</evidence>
<dbReference type="RefSeq" id="WP_163386124.1">
    <property type="nucleotide sequence ID" value="NZ_JAUFQS010000026.1"/>
</dbReference>
<evidence type="ECO:0000313" key="2">
    <source>
        <dbReference type="EMBL" id="MDN3689374.1"/>
    </source>
</evidence>
<accession>A0ABT8C9C6</accession>
<name>A0ABT8C9C6_9BACT</name>
<proteinExistence type="predicted"/>
<comment type="caution">
    <text evidence="2">The sequence shown here is derived from an EMBL/GenBank/DDBJ whole genome shotgun (WGS) entry which is preliminary data.</text>
</comment>